<proteinExistence type="predicted"/>
<protein>
    <submittedName>
        <fullName evidence="2">Uncharacterized protein</fullName>
    </submittedName>
</protein>
<sequence length="141" mass="15013">MVATSFNNVGGIASFHGAKVSENTIVGMAREIEEARLAQERKLAELARQKAEFKAAIGLKPRYAALGVSTDVGGQGKGKGAHDLEKWLAAKHVEIEHDEDDDAALADLLEITTEGKGRGRMPTVMGKMKGPPAIYKLDGGE</sequence>
<organism evidence="2 3">
    <name type="scientific">Triparma laevis f. inornata</name>
    <dbReference type="NCBI Taxonomy" id="1714386"/>
    <lineage>
        <taxon>Eukaryota</taxon>
        <taxon>Sar</taxon>
        <taxon>Stramenopiles</taxon>
        <taxon>Ochrophyta</taxon>
        <taxon>Bolidophyceae</taxon>
        <taxon>Parmales</taxon>
        <taxon>Triparmaceae</taxon>
        <taxon>Triparma</taxon>
    </lineage>
</organism>
<name>A0A9W7B5Z6_9STRA</name>
<evidence type="ECO:0000313" key="3">
    <source>
        <dbReference type="Proteomes" id="UP001162640"/>
    </source>
</evidence>
<evidence type="ECO:0000313" key="2">
    <source>
        <dbReference type="EMBL" id="GMH81727.1"/>
    </source>
</evidence>
<accession>A0A9W7B5Z6</accession>
<gene>
    <name evidence="2" type="ORF">TL16_g09024</name>
</gene>
<reference evidence="3" key="1">
    <citation type="journal article" date="2023" name="Commun. Biol.">
        <title>Genome analysis of Parmales, the sister group of diatoms, reveals the evolutionary specialization of diatoms from phago-mixotrophs to photoautotrophs.</title>
        <authorList>
            <person name="Ban H."/>
            <person name="Sato S."/>
            <person name="Yoshikawa S."/>
            <person name="Yamada K."/>
            <person name="Nakamura Y."/>
            <person name="Ichinomiya M."/>
            <person name="Sato N."/>
            <person name="Blanc-Mathieu R."/>
            <person name="Endo H."/>
            <person name="Kuwata A."/>
            <person name="Ogata H."/>
        </authorList>
    </citation>
    <scope>NUCLEOTIDE SEQUENCE [LARGE SCALE GENOMIC DNA]</scope>
</reference>
<evidence type="ECO:0000256" key="1">
    <source>
        <dbReference type="SAM" id="Coils"/>
    </source>
</evidence>
<dbReference type="EMBL" id="BLQM01000303">
    <property type="protein sequence ID" value="GMH81727.1"/>
    <property type="molecule type" value="Genomic_DNA"/>
</dbReference>
<comment type="caution">
    <text evidence="2">The sequence shown here is derived from an EMBL/GenBank/DDBJ whole genome shotgun (WGS) entry which is preliminary data.</text>
</comment>
<dbReference type="Proteomes" id="UP001162640">
    <property type="component" value="Unassembled WGS sequence"/>
</dbReference>
<dbReference type="AlphaFoldDB" id="A0A9W7B5Z6"/>
<keyword evidence="1" id="KW-0175">Coiled coil</keyword>
<feature type="coiled-coil region" evidence="1">
    <location>
        <begin position="29"/>
        <end position="56"/>
    </location>
</feature>